<evidence type="ECO:0000313" key="3">
    <source>
        <dbReference type="Proteomes" id="UP000001077"/>
    </source>
</evidence>
<protein>
    <submittedName>
        <fullName evidence="2">Uncharacterized protein</fullName>
    </submittedName>
</protein>
<keyword evidence="3" id="KW-1185">Reference proteome</keyword>
<evidence type="ECO:0000256" key="1">
    <source>
        <dbReference type="SAM" id="MobiDB-lite"/>
    </source>
</evidence>
<reference evidence="2 3" key="1">
    <citation type="submission" date="2012-03" db="EMBL/GenBank/DDBJ databases">
        <title>The Genome Sequence of Bartonella rattimassiliensis 15908.</title>
        <authorList>
            <consortium name="The Broad Institute Genome Sequencing Platform"/>
            <consortium name="The Broad Institute Genome Sequencing Center for Infectious Disease"/>
            <person name="Feldgarden M."/>
            <person name="Kirby J."/>
            <person name="Kosoy M."/>
            <person name="Birtles R."/>
            <person name="Probert W.S."/>
            <person name="Chiaraviglio L."/>
            <person name="Young S.K."/>
            <person name="Zeng Q."/>
            <person name="Gargeya S."/>
            <person name="Fitzgerald M."/>
            <person name="Haas B."/>
            <person name="Abouelleil A."/>
            <person name="Alvarado L."/>
            <person name="Arachchi H.M."/>
            <person name="Berlin A."/>
            <person name="Chapman S.B."/>
            <person name="Gearin G."/>
            <person name="Goldberg J."/>
            <person name="Griggs A."/>
            <person name="Gujja S."/>
            <person name="Hansen M."/>
            <person name="Heiman D."/>
            <person name="Howarth C."/>
            <person name="Larimer J."/>
            <person name="Lui A."/>
            <person name="MacDonald P.J.P."/>
            <person name="McCowen C."/>
            <person name="Montmayeur A."/>
            <person name="Murphy C."/>
            <person name="Neiman D."/>
            <person name="Pearson M."/>
            <person name="Priest M."/>
            <person name="Roberts A."/>
            <person name="Saif S."/>
            <person name="Shea T."/>
            <person name="Sisk P."/>
            <person name="Stolte C."/>
            <person name="Sykes S."/>
            <person name="Wortman J."/>
            <person name="Nusbaum C."/>
            <person name="Birren B."/>
        </authorList>
    </citation>
    <scope>NUCLEOTIDE SEQUENCE [LARGE SCALE GENOMIC DNA]</scope>
    <source>
        <strain evidence="2 3">15908</strain>
    </source>
</reference>
<name>J0QFY2_9HYPH</name>
<organism evidence="2 3">
    <name type="scientific">Bartonella rattimassiliensis 15908</name>
    <dbReference type="NCBI Taxonomy" id="1094556"/>
    <lineage>
        <taxon>Bacteria</taxon>
        <taxon>Pseudomonadati</taxon>
        <taxon>Pseudomonadota</taxon>
        <taxon>Alphaproteobacteria</taxon>
        <taxon>Hyphomicrobiales</taxon>
        <taxon>Bartonellaceae</taxon>
        <taxon>Bartonella</taxon>
    </lineage>
</organism>
<dbReference type="AlphaFoldDB" id="J0QFY2"/>
<sequence length="24" mass="2668">MTGQLREANGRISRAKLPREAANQ</sequence>
<evidence type="ECO:0000313" key="2">
    <source>
        <dbReference type="EMBL" id="EJF84341.1"/>
    </source>
</evidence>
<dbReference type="EMBL" id="AILY01000039">
    <property type="protein sequence ID" value="EJF84341.1"/>
    <property type="molecule type" value="Genomic_DNA"/>
</dbReference>
<feature type="region of interest" description="Disordered" evidence="1">
    <location>
        <begin position="1"/>
        <end position="24"/>
    </location>
</feature>
<accession>J0QFY2</accession>
<dbReference type="Proteomes" id="UP000001077">
    <property type="component" value="Unassembled WGS sequence"/>
</dbReference>
<comment type="caution">
    <text evidence="2">The sequence shown here is derived from an EMBL/GenBank/DDBJ whole genome shotgun (WGS) entry which is preliminary data.</text>
</comment>
<dbReference type="HOGENOM" id="CLU_3421858_0_0_5"/>
<feature type="non-terminal residue" evidence="2">
    <location>
        <position position="24"/>
    </location>
</feature>
<proteinExistence type="predicted"/>
<gene>
    <name evidence="2" type="ORF">MCY_01171</name>
</gene>